<keyword evidence="1" id="KW-0812">Transmembrane</keyword>
<proteinExistence type="predicted"/>
<keyword evidence="1" id="KW-1133">Transmembrane helix</keyword>
<dbReference type="AlphaFoldDB" id="A0A7X6S1V0"/>
<evidence type="ECO:0000313" key="3">
    <source>
        <dbReference type="Proteomes" id="UP000549765"/>
    </source>
</evidence>
<feature type="transmembrane region" description="Helical" evidence="1">
    <location>
        <begin position="34"/>
        <end position="52"/>
    </location>
</feature>
<evidence type="ECO:0000313" key="2">
    <source>
        <dbReference type="EMBL" id="NKZ23389.1"/>
    </source>
</evidence>
<evidence type="ECO:0000256" key="1">
    <source>
        <dbReference type="SAM" id="Phobius"/>
    </source>
</evidence>
<gene>
    <name evidence="2" type="ORF">HF964_00975</name>
</gene>
<organism evidence="2 3">
    <name type="scientific">Periweissella fabalis</name>
    <dbReference type="NCBI Taxonomy" id="1070421"/>
    <lineage>
        <taxon>Bacteria</taxon>
        <taxon>Bacillati</taxon>
        <taxon>Bacillota</taxon>
        <taxon>Bacilli</taxon>
        <taxon>Lactobacillales</taxon>
        <taxon>Lactobacillaceae</taxon>
        <taxon>Periweissella</taxon>
    </lineage>
</organism>
<dbReference type="EMBL" id="JAAXPN010000001">
    <property type="protein sequence ID" value="NKZ23389.1"/>
    <property type="molecule type" value="Genomic_DNA"/>
</dbReference>
<keyword evidence="1" id="KW-0472">Membrane</keyword>
<dbReference type="Proteomes" id="UP000549765">
    <property type="component" value="Unassembled WGS sequence"/>
</dbReference>
<comment type="caution">
    <text evidence="2">The sequence shown here is derived from an EMBL/GenBank/DDBJ whole genome shotgun (WGS) entry which is preliminary data.</text>
</comment>
<name>A0A7X6S1V0_9LACO</name>
<accession>A0A7X6S1V0</accession>
<sequence length="56" mass="6018">MDKIVVTLAILALIGLVTYNYVFCKTVGPTPEMQAMMFVVIAIALGAIVSTTRSNK</sequence>
<dbReference type="RefSeq" id="WP_168721187.1">
    <property type="nucleotide sequence ID" value="NZ_JAAXPN010000001.1"/>
</dbReference>
<reference evidence="2 3" key="1">
    <citation type="submission" date="2020-04" db="EMBL/GenBank/DDBJ databases">
        <title>MicrobeNet Type strains.</title>
        <authorList>
            <person name="Nicholson A.C."/>
        </authorList>
    </citation>
    <scope>NUCLEOTIDE SEQUENCE [LARGE SCALE GENOMIC DNA]</scope>
    <source>
        <strain evidence="2 3">CCUG 61472</strain>
    </source>
</reference>
<protein>
    <submittedName>
        <fullName evidence="2">Uncharacterized protein</fullName>
    </submittedName>
</protein>
<keyword evidence="3" id="KW-1185">Reference proteome</keyword>